<dbReference type="SUPFAM" id="SSF141868">
    <property type="entry name" value="EAL domain-like"/>
    <property type="match status" value="1"/>
</dbReference>
<dbReference type="Pfam" id="PF00571">
    <property type="entry name" value="CBS"/>
    <property type="match status" value="1"/>
</dbReference>
<gene>
    <name evidence="5" type="ORF">LIN78_07070</name>
</gene>
<feature type="domain" description="CBS" evidence="4">
    <location>
        <begin position="269"/>
        <end position="327"/>
    </location>
</feature>
<dbReference type="InterPro" id="IPR000160">
    <property type="entry name" value="GGDEF_dom"/>
</dbReference>
<dbReference type="InterPro" id="IPR000644">
    <property type="entry name" value="CBS_dom"/>
</dbReference>
<organism evidence="5 6">
    <name type="scientific">Leeia speluncae</name>
    <dbReference type="NCBI Taxonomy" id="2884804"/>
    <lineage>
        <taxon>Bacteria</taxon>
        <taxon>Pseudomonadati</taxon>
        <taxon>Pseudomonadota</taxon>
        <taxon>Betaproteobacteria</taxon>
        <taxon>Neisseriales</taxon>
        <taxon>Leeiaceae</taxon>
        <taxon>Leeia</taxon>
    </lineage>
</organism>
<dbReference type="NCBIfam" id="TIGR00254">
    <property type="entry name" value="GGDEF"/>
    <property type="match status" value="1"/>
</dbReference>
<accession>A0ABS8D6N9</accession>
<dbReference type="PROSITE" id="PS51371">
    <property type="entry name" value="CBS"/>
    <property type="match status" value="1"/>
</dbReference>
<dbReference type="InterPro" id="IPR035919">
    <property type="entry name" value="EAL_sf"/>
</dbReference>
<name>A0ABS8D6N9_9NEIS</name>
<dbReference type="Gene3D" id="3.20.20.450">
    <property type="entry name" value="EAL domain"/>
    <property type="match status" value="1"/>
</dbReference>
<comment type="caution">
    <text evidence="5">The sequence shown here is derived from an EMBL/GenBank/DDBJ whole genome shotgun (WGS) entry which is preliminary data.</text>
</comment>
<dbReference type="CDD" id="cd01949">
    <property type="entry name" value="GGDEF"/>
    <property type="match status" value="1"/>
</dbReference>
<evidence type="ECO:0000259" key="4">
    <source>
        <dbReference type="PROSITE" id="PS51371"/>
    </source>
</evidence>
<evidence type="ECO:0000259" key="2">
    <source>
        <dbReference type="PROSITE" id="PS50883"/>
    </source>
</evidence>
<dbReference type="PANTHER" id="PTHR33121:SF76">
    <property type="entry name" value="SIGNALING PROTEIN"/>
    <property type="match status" value="1"/>
</dbReference>
<dbReference type="Proteomes" id="UP001165395">
    <property type="component" value="Unassembled WGS sequence"/>
</dbReference>
<dbReference type="PROSITE" id="PS50883">
    <property type="entry name" value="EAL"/>
    <property type="match status" value="1"/>
</dbReference>
<keyword evidence="1" id="KW-0129">CBS domain</keyword>
<evidence type="ECO:0000259" key="3">
    <source>
        <dbReference type="PROSITE" id="PS50887"/>
    </source>
</evidence>
<dbReference type="EMBL" id="JAJBZT010000003">
    <property type="protein sequence ID" value="MCB6183303.1"/>
    <property type="molecule type" value="Genomic_DNA"/>
</dbReference>
<dbReference type="PROSITE" id="PS50887">
    <property type="entry name" value="GGDEF"/>
    <property type="match status" value="1"/>
</dbReference>
<evidence type="ECO:0000313" key="6">
    <source>
        <dbReference type="Proteomes" id="UP001165395"/>
    </source>
</evidence>
<dbReference type="Gene3D" id="3.30.70.270">
    <property type="match status" value="1"/>
</dbReference>
<dbReference type="InterPro" id="IPR046342">
    <property type="entry name" value="CBS_dom_sf"/>
</dbReference>
<dbReference type="SUPFAM" id="SSF55073">
    <property type="entry name" value="Nucleotide cyclase"/>
    <property type="match status" value="1"/>
</dbReference>
<dbReference type="SUPFAM" id="SSF54631">
    <property type="entry name" value="CBS-domain pair"/>
    <property type="match status" value="1"/>
</dbReference>
<dbReference type="SMART" id="SM00052">
    <property type="entry name" value="EAL"/>
    <property type="match status" value="1"/>
</dbReference>
<dbReference type="SMART" id="SM00267">
    <property type="entry name" value="GGDEF"/>
    <property type="match status" value="1"/>
</dbReference>
<feature type="domain" description="GGDEF" evidence="3">
    <location>
        <begin position="425"/>
        <end position="576"/>
    </location>
</feature>
<evidence type="ECO:0000256" key="1">
    <source>
        <dbReference type="PROSITE-ProRule" id="PRU00703"/>
    </source>
</evidence>
<evidence type="ECO:0000313" key="5">
    <source>
        <dbReference type="EMBL" id="MCB6183303.1"/>
    </source>
</evidence>
<dbReference type="Pfam" id="PF00563">
    <property type="entry name" value="EAL"/>
    <property type="match status" value="1"/>
</dbReference>
<dbReference type="InterPro" id="IPR043128">
    <property type="entry name" value="Rev_trsase/Diguanyl_cyclase"/>
</dbReference>
<keyword evidence="6" id="KW-1185">Reference proteome</keyword>
<feature type="domain" description="EAL" evidence="2">
    <location>
        <begin position="1"/>
        <end position="244"/>
    </location>
</feature>
<dbReference type="RefSeq" id="WP_227179939.1">
    <property type="nucleotide sequence ID" value="NZ_JAJBZT010000003.1"/>
</dbReference>
<dbReference type="CDD" id="cd04598">
    <property type="entry name" value="CBS_pair_GGDEF_EAL"/>
    <property type="match status" value="1"/>
</dbReference>
<proteinExistence type="predicted"/>
<dbReference type="InterPro" id="IPR050706">
    <property type="entry name" value="Cyclic-di-GMP_PDE-like"/>
</dbReference>
<dbReference type="CDD" id="cd01948">
    <property type="entry name" value="EAL"/>
    <property type="match status" value="1"/>
</dbReference>
<dbReference type="Pfam" id="PF00990">
    <property type="entry name" value="GGDEF"/>
    <property type="match status" value="1"/>
</dbReference>
<reference evidence="5" key="1">
    <citation type="submission" date="2021-10" db="EMBL/GenBank/DDBJ databases">
        <title>The complete genome sequence of Leeia sp. TBRC 13508.</title>
        <authorList>
            <person name="Charoenyingcharoen P."/>
            <person name="Yukphan P."/>
        </authorList>
    </citation>
    <scope>NUCLEOTIDE SEQUENCE</scope>
    <source>
        <strain evidence="5">TBRC 13508</strain>
    </source>
</reference>
<dbReference type="InterPro" id="IPR029787">
    <property type="entry name" value="Nucleotide_cyclase"/>
</dbReference>
<sequence length="581" mass="64579">MSILDKEELHAHFQPIVDLKQGRILGFEGLIRGPVNSTLASPAQLFDIAARHGLLLPLEAACRRVIIRQFAERQLPGNLFLNTNPDCFFSPAFSVDMLVDIAKQNNFPASRIVLEITESRPVTGGYQALLRSLTPYRNAGIKIALDDLGAGFSSLRLWYELQPDFVKIDMHFVQEIDRDPLKKHFTTAVQHLTALSGSCLIAEGIETHEELRILQELGVAFGQGYLLGKPMGLASPTMNPDVLATIQRENERIQLHQQGRKTNHSLSLMMQTVAPVSPETLSETVYQRFANDPELYALPVVADGRPIGMLDRQTLLELFAGHYKRDLYGRKPCHRLMDTNPLVVDATSDLSVVSQQVVAEGRSQLSKGFIVTEGGYYRGIASAYDVMRAMSAHQLNQARYANPLTQLPGNVPIDEQVDMLIANNVPFVACYADLDHFKPFNDVYGYRKGDDIIRLTANLLLDISQPKRDFVGHIGGDDFIVLMQSADWEHRCRMALQRFDQDVSNLFLPGHREQGGFMGVNRQGENTLIPLTSLSIGAVVVPSGACSTHHDLAELAAEVKHMAKMTQGSSLSICHMSQAWR</sequence>
<protein>
    <submittedName>
        <fullName evidence="5">GGDEF domain-containing protein</fullName>
    </submittedName>
</protein>
<dbReference type="InterPro" id="IPR001633">
    <property type="entry name" value="EAL_dom"/>
</dbReference>
<dbReference type="Gene3D" id="3.10.580.10">
    <property type="entry name" value="CBS-domain"/>
    <property type="match status" value="1"/>
</dbReference>
<dbReference type="PANTHER" id="PTHR33121">
    <property type="entry name" value="CYCLIC DI-GMP PHOSPHODIESTERASE PDEF"/>
    <property type="match status" value="1"/>
</dbReference>